<comment type="caution">
    <text evidence="6">The sequence shown here is derived from an EMBL/GenBank/DDBJ whole genome shotgun (WGS) entry which is preliminary data.</text>
</comment>
<proteinExistence type="inferred from homology"/>
<dbReference type="OrthoDB" id="442731at2759"/>
<dbReference type="GO" id="GO:0000272">
    <property type="term" value="P:polysaccharide catabolic process"/>
    <property type="evidence" value="ECO:0007669"/>
    <property type="project" value="InterPro"/>
</dbReference>
<evidence type="ECO:0000256" key="1">
    <source>
        <dbReference type="ARBA" id="ARBA00005641"/>
    </source>
</evidence>
<sequence length="469" mass="53120">MHVVVAFTKLYTDGRYLLDEPGHRVKLACVNWPSHLETMLPEGLHKQPLDSISKKIVAMGFNCVRLTWSVDMAMDLNRNKIIVETFKSLGLDEAIAGIQANNPDFLNLDHMKAFVNVVNNLGDNNVMVILDNHISKAGWCCSNNDGNGFFGDQYFDPERWLQGLRIMAFTFGSTKNVVGMSLRNELRGPNQNAGVWERYMRDGALVINEENPNVLVIISGLNYDLDLSFLKLPLVNITDGGKLLFEIHHYGVSDGNAWMKNNANEMCGHFRKTFADTATFLMEEYPLFLSEFGGDLRGTNENDNRFLNCMFGIIVELDLDWAWWALQGSYYFREGQVGVEEVYGVLDKDWNETFAFDPLSLNSCVYSEKWDYTTEKIVMLKGTQFCLQASDLGQSPKLDVDCNNPRAKWEKTSESEMHLSSTLPNGDRVCLDVDDIGKIVTNPCKCLKRDSNCDPASQWFNIIKSDTSH</sequence>
<gene>
    <name evidence="6" type="ORF">IFM89_034592</name>
</gene>
<dbReference type="Proteomes" id="UP000631114">
    <property type="component" value="Unassembled WGS sequence"/>
</dbReference>
<dbReference type="GO" id="GO:0004553">
    <property type="term" value="F:hydrolase activity, hydrolyzing O-glycosyl compounds"/>
    <property type="evidence" value="ECO:0007669"/>
    <property type="project" value="InterPro"/>
</dbReference>
<protein>
    <recommendedName>
        <fullName evidence="5">Glycoside hydrolase family 5 domain-containing protein</fullName>
    </recommendedName>
</protein>
<keyword evidence="3 4" id="KW-0326">Glycosidase</keyword>
<dbReference type="SUPFAM" id="SSF51445">
    <property type="entry name" value="(Trans)glycosidases"/>
    <property type="match status" value="1"/>
</dbReference>
<evidence type="ECO:0000256" key="3">
    <source>
        <dbReference type="ARBA" id="ARBA00023295"/>
    </source>
</evidence>
<dbReference type="SUPFAM" id="SSF50370">
    <property type="entry name" value="Ricin B-like lectins"/>
    <property type="match status" value="1"/>
</dbReference>
<dbReference type="AlphaFoldDB" id="A0A835HRI3"/>
<feature type="domain" description="Glycoside hydrolase family 5" evidence="5">
    <location>
        <begin position="48"/>
        <end position="327"/>
    </location>
</feature>
<dbReference type="InterPro" id="IPR035992">
    <property type="entry name" value="Ricin_B-like_lectins"/>
</dbReference>
<reference evidence="6 7" key="1">
    <citation type="submission" date="2020-10" db="EMBL/GenBank/DDBJ databases">
        <title>The Coptis chinensis genome and diversification of protoberbering-type alkaloids.</title>
        <authorList>
            <person name="Wang B."/>
            <person name="Shu S."/>
            <person name="Song C."/>
            <person name="Liu Y."/>
        </authorList>
    </citation>
    <scope>NUCLEOTIDE SEQUENCE [LARGE SCALE GENOMIC DNA]</scope>
    <source>
        <strain evidence="6">HL-2020</strain>
        <tissue evidence="6">Leaf</tissue>
    </source>
</reference>
<dbReference type="EMBL" id="JADFTS010000006">
    <property type="protein sequence ID" value="KAF9603259.1"/>
    <property type="molecule type" value="Genomic_DNA"/>
</dbReference>
<evidence type="ECO:0000313" key="6">
    <source>
        <dbReference type="EMBL" id="KAF9603259.1"/>
    </source>
</evidence>
<evidence type="ECO:0000259" key="5">
    <source>
        <dbReference type="Pfam" id="PF00150"/>
    </source>
</evidence>
<dbReference type="InterPro" id="IPR001547">
    <property type="entry name" value="Glyco_hydro_5"/>
</dbReference>
<dbReference type="PANTHER" id="PTHR31263">
    <property type="entry name" value="CELLULASE FAMILY PROTEIN (AFU_ORTHOLOGUE AFUA_5G14560)"/>
    <property type="match status" value="1"/>
</dbReference>
<evidence type="ECO:0000256" key="2">
    <source>
        <dbReference type="ARBA" id="ARBA00022801"/>
    </source>
</evidence>
<keyword evidence="7" id="KW-1185">Reference proteome</keyword>
<name>A0A835HRI3_9MAGN</name>
<keyword evidence="2 4" id="KW-0378">Hydrolase</keyword>
<dbReference type="Pfam" id="PF00150">
    <property type="entry name" value="Cellulase"/>
    <property type="match status" value="1"/>
</dbReference>
<evidence type="ECO:0000256" key="4">
    <source>
        <dbReference type="RuleBase" id="RU361153"/>
    </source>
</evidence>
<dbReference type="PANTHER" id="PTHR31263:SF44">
    <property type="entry name" value="OS04G0481200 PROTEIN"/>
    <property type="match status" value="1"/>
</dbReference>
<comment type="similarity">
    <text evidence="1 4">Belongs to the glycosyl hydrolase 5 (cellulase A) family.</text>
</comment>
<dbReference type="InterPro" id="IPR017853">
    <property type="entry name" value="GH"/>
</dbReference>
<accession>A0A835HRI3</accession>
<organism evidence="6 7">
    <name type="scientific">Coptis chinensis</name>
    <dbReference type="NCBI Taxonomy" id="261450"/>
    <lineage>
        <taxon>Eukaryota</taxon>
        <taxon>Viridiplantae</taxon>
        <taxon>Streptophyta</taxon>
        <taxon>Embryophyta</taxon>
        <taxon>Tracheophyta</taxon>
        <taxon>Spermatophyta</taxon>
        <taxon>Magnoliopsida</taxon>
        <taxon>Ranunculales</taxon>
        <taxon>Ranunculaceae</taxon>
        <taxon>Coptidoideae</taxon>
        <taxon>Coptis</taxon>
    </lineage>
</organism>
<evidence type="ECO:0000313" key="7">
    <source>
        <dbReference type="Proteomes" id="UP000631114"/>
    </source>
</evidence>
<dbReference type="Gene3D" id="3.20.20.80">
    <property type="entry name" value="Glycosidases"/>
    <property type="match status" value="1"/>
</dbReference>